<protein>
    <recommendedName>
        <fullName evidence="3">FHA domain-containing protein</fullName>
    </recommendedName>
</protein>
<evidence type="ECO:0000313" key="2">
    <source>
        <dbReference type="Proteomes" id="UP000070121"/>
    </source>
</evidence>
<dbReference type="AlphaFoldDB" id="A0A135URP2"/>
<dbReference type="EMBL" id="JFFI01001125">
    <property type="protein sequence ID" value="KXH63075.1"/>
    <property type="molecule type" value="Genomic_DNA"/>
</dbReference>
<evidence type="ECO:0008006" key="3">
    <source>
        <dbReference type="Google" id="ProtNLM"/>
    </source>
</evidence>
<dbReference type="STRING" id="1209931.A0A135URP2"/>
<evidence type="ECO:0000313" key="1">
    <source>
        <dbReference type="EMBL" id="KXH63075.1"/>
    </source>
</evidence>
<gene>
    <name evidence="1" type="ORF">CSAL01_09962</name>
</gene>
<keyword evidence="2" id="KW-1185">Reference proteome</keyword>
<dbReference type="InterPro" id="IPR008984">
    <property type="entry name" value="SMAD_FHA_dom_sf"/>
</dbReference>
<organism evidence="1 2">
    <name type="scientific">Colletotrichum salicis</name>
    <dbReference type="NCBI Taxonomy" id="1209931"/>
    <lineage>
        <taxon>Eukaryota</taxon>
        <taxon>Fungi</taxon>
        <taxon>Dikarya</taxon>
        <taxon>Ascomycota</taxon>
        <taxon>Pezizomycotina</taxon>
        <taxon>Sordariomycetes</taxon>
        <taxon>Hypocreomycetidae</taxon>
        <taxon>Glomerellales</taxon>
        <taxon>Glomerellaceae</taxon>
        <taxon>Colletotrichum</taxon>
        <taxon>Colletotrichum acutatum species complex</taxon>
    </lineage>
</organism>
<comment type="caution">
    <text evidence="1">The sequence shown here is derived from an EMBL/GenBank/DDBJ whole genome shotgun (WGS) entry which is preliminary data.</text>
</comment>
<dbReference type="OrthoDB" id="10252171at2759"/>
<sequence>MESSNVIAWLLPSSTNQPALETIRMPQNASRIVSTIPSSYEPIIQTPNPNQLPPTTPTIDPSLLTKSSSLEASPIKPRPALSLTFTSPPRSNPGFILGTDPSLADILLPPLLGIAPAHCHITFDASHRLVLIDTSQTGTAVWYDGASTGDRTRESWVLSAGSTYGFPSMVDRVVIDIQTVRFQIIINEAHVLRPEIYAENVETFMSSLESASIIAEAAAAVEEKTPDLDASTLASILASHSHSHSSSSHSQKEDHLVRRDEKDVCDFYYNFNFDLGFDLDYDCDYDYDFDYDMSDDEMVDDVADEDKMDFLPPIPSVVPPAYVKYLLTSDDGAPPETYLWNTTRPWEPMVKVAC</sequence>
<reference evidence="1 2" key="1">
    <citation type="submission" date="2014-02" db="EMBL/GenBank/DDBJ databases">
        <title>The genome sequence of Colletotrichum salicis CBS 607.94.</title>
        <authorList>
            <person name="Baroncelli R."/>
            <person name="Thon M.R."/>
        </authorList>
    </citation>
    <scope>NUCLEOTIDE SEQUENCE [LARGE SCALE GENOMIC DNA]</scope>
    <source>
        <strain evidence="1 2">CBS 607.94</strain>
    </source>
</reference>
<name>A0A135URP2_9PEZI</name>
<dbReference type="SUPFAM" id="SSF49879">
    <property type="entry name" value="SMAD/FHA domain"/>
    <property type="match status" value="1"/>
</dbReference>
<proteinExistence type="predicted"/>
<accession>A0A135URP2</accession>
<dbReference type="Proteomes" id="UP000070121">
    <property type="component" value="Unassembled WGS sequence"/>
</dbReference>